<dbReference type="AlphaFoldDB" id="A0A914UQL4"/>
<feature type="transmembrane region" description="Helical" evidence="5">
    <location>
        <begin position="17"/>
        <end position="36"/>
    </location>
</feature>
<dbReference type="PANTHER" id="PTHR12479:SF10">
    <property type="entry name" value="LYSOSOMAL-ASSOCIATED TRANSMEMBRANE PROTEIN"/>
    <property type="match status" value="1"/>
</dbReference>
<keyword evidence="2 5" id="KW-0812">Transmembrane</keyword>
<evidence type="ECO:0000256" key="1">
    <source>
        <dbReference type="ARBA" id="ARBA00004127"/>
    </source>
</evidence>
<accession>A0A914UQL4</accession>
<feature type="transmembrane region" description="Helical" evidence="5">
    <location>
        <begin position="137"/>
        <end position="159"/>
    </location>
</feature>
<evidence type="ECO:0000313" key="6">
    <source>
        <dbReference type="Proteomes" id="UP000887566"/>
    </source>
</evidence>
<evidence type="ECO:0000256" key="3">
    <source>
        <dbReference type="ARBA" id="ARBA00022989"/>
    </source>
</evidence>
<reference evidence="7" key="1">
    <citation type="submission" date="2022-11" db="UniProtKB">
        <authorList>
            <consortium name="WormBaseParasite"/>
        </authorList>
    </citation>
    <scope>IDENTIFICATION</scope>
</reference>
<comment type="subcellular location">
    <subcellularLocation>
        <location evidence="1">Endomembrane system</location>
        <topology evidence="1">Multi-pass membrane protein</topology>
    </subcellularLocation>
</comment>
<dbReference type="Proteomes" id="UP000887566">
    <property type="component" value="Unplaced"/>
</dbReference>
<evidence type="ECO:0000313" key="7">
    <source>
        <dbReference type="WBParaSite" id="PSAMB.scaffold1181size34842.g11612.t1"/>
    </source>
</evidence>
<dbReference type="GO" id="GO:0005765">
    <property type="term" value="C:lysosomal membrane"/>
    <property type="evidence" value="ECO:0007669"/>
    <property type="project" value="TreeGrafter"/>
</dbReference>
<dbReference type="InterPro" id="IPR051115">
    <property type="entry name" value="LAPTM_transporter"/>
</dbReference>
<name>A0A914UQL4_9BILA</name>
<sequence length="215" mass="24141">MERTCTQRQFDPHNTKYFCCCGCHVMTGAKIIASIYSLLLGLDIMVTARSMLSEGGWINATGIIIGTAICVTIFGCLWHGILHERAGHLIPFMVITMFNIGSSVLALVMCLILIFAYSAASDSYRGYQYSSYIDGQSLAIVFVVLIGMIWLHIWIFLIMKKAYSFLLHKRFSTVYRCANAPHTYQGYVAVPKEDTPPPAYEGQKGFWKEPIENVI</sequence>
<keyword evidence="4 5" id="KW-0472">Membrane</keyword>
<protein>
    <submittedName>
        <fullName evidence="7">Uncharacterized protein</fullName>
    </submittedName>
</protein>
<proteinExistence type="predicted"/>
<keyword evidence="6" id="KW-1185">Reference proteome</keyword>
<feature type="transmembrane region" description="Helical" evidence="5">
    <location>
        <begin position="56"/>
        <end position="78"/>
    </location>
</feature>
<evidence type="ECO:0000256" key="4">
    <source>
        <dbReference type="ARBA" id="ARBA00023136"/>
    </source>
</evidence>
<evidence type="ECO:0000256" key="2">
    <source>
        <dbReference type="ARBA" id="ARBA00022692"/>
    </source>
</evidence>
<evidence type="ECO:0000256" key="5">
    <source>
        <dbReference type="SAM" id="Phobius"/>
    </source>
</evidence>
<organism evidence="6 7">
    <name type="scientific">Plectus sambesii</name>
    <dbReference type="NCBI Taxonomy" id="2011161"/>
    <lineage>
        <taxon>Eukaryota</taxon>
        <taxon>Metazoa</taxon>
        <taxon>Ecdysozoa</taxon>
        <taxon>Nematoda</taxon>
        <taxon>Chromadorea</taxon>
        <taxon>Plectida</taxon>
        <taxon>Plectina</taxon>
        <taxon>Plectoidea</taxon>
        <taxon>Plectidae</taxon>
        <taxon>Plectus</taxon>
    </lineage>
</organism>
<feature type="transmembrane region" description="Helical" evidence="5">
    <location>
        <begin position="90"/>
        <end position="117"/>
    </location>
</feature>
<dbReference type="PANTHER" id="PTHR12479">
    <property type="entry name" value="LYSOSOMAL-ASSOCIATED TRANSMEMBRANE PROTEIN"/>
    <property type="match status" value="1"/>
</dbReference>
<dbReference type="WBParaSite" id="PSAMB.scaffold1181size34842.g11612.t1">
    <property type="protein sequence ID" value="PSAMB.scaffold1181size34842.g11612.t1"/>
    <property type="gene ID" value="PSAMB.scaffold1181size34842.g11612"/>
</dbReference>
<keyword evidence="3 5" id="KW-1133">Transmembrane helix</keyword>
<dbReference type="GO" id="GO:0012505">
    <property type="term" value="C:endomembrane system"/>
    <property type="evidence" value="ECO:0007669"/>
    <property type="project" value="UniProtKB-SubCell"/>
</dbReference>